<evidence type="ECO:0008006" key="3">
    <source>
        <dbReference type="Google" id="ProtNLM"/>
    </source>
</evidence>
<name>A0ABP9G014_9MICC</name>
<dbReference type="EMBL" id="BAABLW010000007">
    <property type="protein sequence ID" value="GAA4924267.1"/>
    <property type="molecule type" value="Genomic_DNA"/>
</dbReference>
<evidence type="ECO:0000313" key="2">
    <source>
        <dbReference type="Proteomes" id="UP001500368"/>
    </source>
</evidence>
<protein>
    <recommendedName>
        <fullName evidence="3">RNA polymerase sigma-70 region 2 domain-containing protein</fullName>
    </recommendedName>
</protein>
<accession>A0ABP9G014</accession>
<proteinExistence type="predicted"/>
<keyword evidence="2" id="KW-1185">Reference proteome</keyword>
<sequence>MASEETTEGPLAGLEALARSQDEELIERFLIENRREIQYAARTAARFYGRHHNHELLQDVESLAIQEAWAICRDVVAGTLRPSTIRSFRNYISVRIRTPLRTLIEQTEVMASGAYSSKYRRATALERLRDEMTVTLGRIPRDVEVVAEHNRRAAETSKDPHRQGRWATVEDVGFHRPAQPIMAETPDAEDSAELRSPAGHAHVLIHHDDDPGALLTSWEGEGFRSRVATACAAKDQRLGAVASAWLEAASASEHQQKSTIKAMMQAAGCTREELEGLISEIRVTSIHVLAEMTDLSVEQLLGTAEGL</sequence>
<comment type="caution">
    <text evidence="1">The sequence shown here is derived from an EMBL/GenBank/DDBJ whole genome shotgun (WGS) entry which is preliminary data.</text>
</comment>
<evidence type="ECO:0000313" key="1">
    <source>
        <dbReference type="EMBL" id="GAA4924267.1"/>
    </source>
</evidence>
<reference evidence="2" key="1">
    <citation type="journal article" date="2019" name="Int. J. Syst. Evol. Microbiol.">
        <title>The Global Catalogue of Microorganisms (GCM) 10K type strain sequencing project: providing services to taxonomists for standard genome sequencing and annotation.</title>
        <authorList>
            <consortium name="The Broad Institute Genomics Platform"/>
            <consortium name="The Broad Institute Genome Sequencing Center for Infectious Disease"/>
            <person name="Wu L."/>
            <person name="Ma J."/>
        </authorList>
    </citation>
    <scope>NUCLEOTIDE SEQUENCE [LARGE SCALE GENOMIC DNA]</scope>
    <source>
        <strain evidence="2">JCM 19129</strain>
    </source>
</reference>
<organism evidence="1 2">
    <name type="scientific">Nesterenkonia rhizosphaerae</name>
    <dbReference type="NCBI Taxonomy" id="1348272"/>
    <lineage>
        <taxon>Bacteria</taxon>
        <taxon>Bacillati</taxon>
        <taxon>Actinomycetota</taxon>
        <taxon>Actinomycetes</taxon>
        <taxon>Micrococcales</taxon>
        <taxon>Micrococcaceae</taxon>
        <taxon>Nesterenkonia</taxon>
    </lineage>
</organism>
<gene>
    <name evidence="1" type="ORF">GCM10025790_21850</name>
</gene>
<dbReference type="Proteomes" id="UP001500368">
    <property type="component" value="Unassembled WGS sequence"/>
</dbReference>
<dbReference type="RefSeq" id="WP_345478040.1">
    <property type="nucleotide sequence ID" value="NZ_BAABLW010000007.1"/>
</dbReference>